<comment type="caution">
    <text evidence="1">The sequence shown here is derived from an EMBL/GenBank/DDBJ whole genome shotgun (WGS) entry which is preliminary data.</text>
</comment>
<keyword evidence="3" id="KW-1185">Reference proteome</keyword>
<reference evidence="1" key="1">
    <citation type="submission" date="2022-10" db="EMBL/GenBank/DDBJ databases">
        <authorList>
            <person name="Chen Y."/>
            <person name="Dougan E. K."/>
            <person name="Chan C."/>
            <person name="Rhodes N."/>
            <person name="Thang M."/>
        </authorList>
    </citation>
    <scope>NUCLEOTIDE SEQUENCE</scope>
</reference>
<reference evidence="2 3" key="2">
    <citation type="submission" date="2024-05" db="EMBL/GenBank/DDBJ databases">
        <authorList>
            <person name="Chen Y."/>
            <person name="Shah S."/>
            <person name="Dougan E. K."/>
            <person name="Thang M."/>
            <person name="Chan C."/>
        </authorList>
    </citation>
    <scope>NUCLEOTIDE SEQUENCE [LARGE SCALE GENOMIC DNA]</scope>
</reference>
<proteinExistence type="predicted"/>
<dbReference type="EMBL" id="CAMXCT010003838">
    <property type="protein sequence ID" value="CAI4006511.1"/>
    <property type="molecule type" value="Genomic_DNA"/>
</dbReference>
<dbReference type="AlphaFoldDB" id="A0A9P1DB68"/>
<dbReference type="EMBL" id="CAMXCT020003838">
    <property type="protein sequence ID" value="CAL1159886.1"/>
    <property type="molecule type" value="Genomic_DNA"/>
</dbReference>
<evidence type="ECO:0000313" key="1">
    <source>
        <dbReference type="EMBL" id="CAI4006511.1"/>
    </source>
</evidence>
<evidence type="ECO:0000313" key="2">
    <source>
        <dbReference type="EMBL" id="CAL4793823.1"/>
    </source>
</evidence>
<evidence type="ECO:0000313" key="3">
    <source>
        <dbReference type="Proteomes" id="UP001152797"/>
    </source>
</evidence>
<sequence length="219" mass="24651">MQECRTFKASLHTACTATVIRESVEVQVRCEGGVPTFNSVWPCSCGTMPKLPMEDESLRLKPFVRLWCNAEAAESRWEQVQRMVDALELACRTVVTQMHWVSFAVLCSMLTQVRLEVPGVESPYRADQWITSSPYPPTVLTYTRSMTAAKAMAWIQDLDAAVILLQDWAFAASDLLDEEMRFFLRSVKAALADFTLLVRAGSLSSARRPFVPLHELVDV</sequence>
<organism evidence="1">
    <name type="scientific">Cladocopium goreaui</name>
    <dbReference type="NCBI Taxonomy" id="2562237"/>
    <lineage>
        <taxon>Eukaryota</taxon>
        <taxon>Sar</taxon>
        <taxon>Alveolata</taxon>
        <taxon>Dinophyceae</taxon>
        <taxon>Suessiales</taxon>
        <taxon>Symbiodiniaceae</taxon>
        <taxon>Cladocopium</taxon>
    </lineage>
</organism>
<protein>
    <submittedName>
        <fullName evidence="1">Uncharacterized protein</fullName>
    </submittedName>
</protein>
<name>A0A9P1DB68_9DINO</name>
<dbReference type="EMBL" id="CAMXCT030003838">
    <property type="protein sequence ID" value="CAL4793823.1"/>
    <property type="molecule type" value="Genomic_DNA"/>
</dbReference>
<accession>A0A9P1DB68</accession>
<gene>
    <name evidence="1" type="ORF">C1SCF055_LOCUS32144</name>
</gene>
<dbReference type="Proteomes" id="UP001152797">
    <property type="component" value="Unassembled WGS sequence"/>
</dbReference>